<sequence>MLEMAAIPAVPVLLAVPHAGRTYPDQITANMRRPDDAKLRLEDRYMDLVAHEVAKATGAPLLIAHTPRAIIDLNRAVEDMDWGMVSGGRPEKSDNASRLEGLNRRARSGLGLIPRRMAGHGEIWRKPLSASEVEARVSETHRPYHRALSGALERIRDHWGGALLIDCHSMPPLKSAHIGQSAAEWVVGDRFGASADGALVAKAMQYLARQERLAAHNRPYAGGYVLDRHAAPRRNIHAIQLEVCRSAYLDSRLSEPGPRLSSVARIIAGLVRELASEMAAMSGRPYPLAAE</sequence>
<keyword evidence="2" id="KW-1185">Reference proteome</keyword>
<dbReference type="SUPFAM" id="SSF53187">
    <property type="entry name" value="Zn-dependent exopeptidases"/>
    <property type="match status" value="1"/>
</dbReference>
<reference evidence="1 2" key="1">
    <citation type="submission" date="2018-04" db="EMBL/GenBank/DDBJ databases">
        <title>Altererythrobacter sp. HME9302 genome sequencing and assembly.</title>
        <authorList>
            <person name="Kang H."/>
            <person name="Kim H."/>
            <person name="Joh K."/>
        </authorList>
    </citation>
    <scope>NUCLEOTIDE SEQUENCE [LARGE SCALE GENOMIC DNA]</scope>
    <source>
        <strain evidence="1 2">HME9302</strain>
    </source>
</reference>
<keyword evidence="1" id="KW-0378">Hydrolase</keyword>
<accession>A0A369Q5P7</accession>
<organism evidence="1 2">
    <name type="scientific">Alteripontixanthobacter maritimus</name>
    <dbReference type="NCBI Taxonomy" id="2161824"/>
    <lineage>
        <taxon>Bacteria</taxon>
        <taxon>Pseudomonadati</taxon>
        <taxon>Pseudomonadota</taxon>
        <taxon>Alphaproteobacteria</taxon>
        <taxon>Sphingomonadales</taxon>
        <taxon>Erythrobacteraceae</taxon>
        <taxon>Alteripontixanthobacter</taxon>
    </lineage>
</organism>
<dbReference type="Proteomes" id="UP000253727">
    <property type="component" value="Unassembled WGS sequence"/>
</dbReference>
<evidence type="ECO:0000313" key="1">
    <source>
        <dbReference type="EMBL" id="RDC60211.1"/>
    </source>
</evidence>
<protein>
    <submittedName>
        <fullName evidence="1">N-formylglutamate deformylase</fullName>
        <ecNumber evidence="1">3.5.1.68</ecNumber>
    </submittedName>
</protein>
<dbReference type="GO" id="GO:0050129">
    <property type="term" value="F:N-formylglutamate deformylase activity"/>
    <property type="evidence" value="ECO:0007669"/>
    <property type="project" value="UniProtKB-EC"/>
</dbReference>
<dbReference type="AlphaFoldDB" id="A0A369Q5P7"/>
<dbReference type="Gene3D" id="3.40.630.40">
    <property type="entry name" value="Zn-dependent exopeptidases"/>
    <property type="match status" value="1"/>
</dbReference>
<dbReference type="EC" id="3.5.1.68" evidence="1"/>
<dbReference type="Pfam" id="PF05013">
    <property type="entry name" value="FGase"/>
    <property type="match status" value="1"/>
</dbReference>
<dbReference type="InterPro" id="IPR007709">
    <property type="entry name" value="N-FG_amidohydro"/>
</dbReference>
<gene>
    <name evidence="1" type="ORF">HME9302_01411</name>
</gene>
<evidence type="ECO:0000313" key="2">
    <source>
        <dbReference type="Proteomes" id="UP000253727"/>
    </source>
</evidence>
<comment type="caution">
    <text evidence="1">The sequence shown here is derived from an EMBL/GenBank/DDBJ whole genome shotgun (WGS) entry which is preliminary data.</text>
</comment>
<name>A0A369Q5P7_9SPHN</name>
<proteinExistence type="predicted"/>
<dbReference type="EMBL" id="QBKA01000002">
    <property type="protein sequence ID" value="RDC60211.1"/>
    <property type="molecule type" value="Genomic_DNA"/>
</dbReference>